<comment type="caution">
    <text evidence="7">The sequence shown here is derived from an EMBL/GenBank/DDBJ whole genome shotgun (WGS) entry which is preliminary data.</text>
</comment>
<feature type="transmembrane region" description="Helical" evidence="5">
    <location>
        <begin position="162"/>
        <end position="179"/>
    </location>
</feature>
<accession>A0A0Q9YZD8</accession>
<proteinExistence type="predicted"/>
<evidence type="ECO:0000256" key="1">
    <source>
        <dbReference type="ARBA" id="ARBA00004141"/>
    </source>
</evidence>
<feature type="transmembrane region" description="Helical" evidence="5">
    <location>
        <begin position="21"/>
        <end position="49"/>
    </location>
</feature>
<reference evidence="7" key="1">
    <citation type="submission" date="2015-09" db="EMBL/GenBank/DDBJ databases">
        <title>Draft Genome Sequences of Two Novel Amoeba-resistant Intranuclear Bacteria, Candidatus Berkiella cookevillensis and Candidatus Berkiella aquae.</title>
        <authorList>
            <person name="Mehari Y.T."/>
            <person name="Arivett B.A."/>
            <person name="Farone A.L."/>
            <person name="Gunderson J.H."/>
            <person name="Farone M.B."/>
        </authorList>
    </citation>
    <scope>NUCLEOTIDE SEQUENCE [LARGE SCALE GENOMIC DNA]</scope>
    <source>
        <strain evidence="7">HT99</strain>
    </source>
</reference>
<evidence type="ECO:0000313" key="9">
    <source>
        <dbReference type="Proteomes" id="UP000051497"/>
    </source>
</evidence>
<keyword evidence="9" id="KW-1185">Reference proteome</keyword>
<feature type="transmembrane region" description="Helical" evidence="5">
    <location>
        <begin position="229"/>
        <end position="246"/>
    </location>
</feature>
<evidence type="ECO:0000259" key="6">
    <source>
        <dbReference type="Pfam" id="PF04932"/>
    </source>
</evidence>
<feature type="transmembrane region" description="Helical" evidence="5">
    <location>
        <begin position="123"/>
        <end position="142"/>
    </location>
</feature>
<keyword evidence="7" id="KW-0436">Ligase</keyword>
<dbReference type="PANTHER" id="PTHR37422:SF13">
    <property type="entry name" value="LIPOPOLYSACCHARIDE BIOSYNTHESIS PROTEIN PA4999-RELATED"/>
    <property type="match status" value="1"/>
</dbReference>
<keyword evidence="4 5" id="KW-0472">Membrane</keyword>
<keyword evidence="3 5" id="KW-1133">Transmembrane helix</keyword>
<evidence type="ECO:0000256" key="2">
    <source>
        <dbReference type="ARBA" id="ARBA00022692"/>
    </source>
</evidence>
<keyword evidence="2 5" id="KW-0812">Transmembrane</keyword>
<dbReference type="STRING" id="295108.HT99x_00772"/>
<dbReference type="AlphaFoldDB" id="A0A0Q9YZD8"/>
<evidence type="ECO:0000313" key="8">
    <source>
        <dbReference type="EMBL" id="MCS5712449.1"/>
    </source>
</evidence>
<feature type="transmembrane region" description="Helical" evidence="5">
    <location>
        <begin position="94"/>
        <end position="111"/>
    </location>
</feature>
<dbReference type="Proteomes" id="UP000051497">
    <property type="component" value="Unassembled WGS sequence"/>
</dbReference>
<feature type="domain" description="O-antigen ligase-related" evidence="6">
    <location>
        <begin position="194"/>
        <end position="338"/>
    </location>
</feature>
<evidence type="ECO:0000256" key="4">
    <source>
        <dbReference type="ARBA" id="ARBA00023136"/>
    </source>
</evidence>
<dbReference type="GO" id="GO:0016874">
    <property type="term" value="F:ligase activity"/>
    <property type="evidence" value="ECO:0007669"/>
    <property type="project" value="UniProtKB-KW"/>
</dbReference>
<evidence type="ECO:0000256" key="5">
    <source>
        <dbReference type="SAM" id="Phobius"/>
    </source>
</evidence>
<dbReference type="RefSeq" id="WP_075065403.1">
    <property type="nucleotide sequence ID" value="NZ_LKAJ02000001.1"/>
</dbReference>
<feature type="transmembrane region" description="Helical" evidence="5">
    <location>
        <begin position="354"/>
        <end position="376"/>
    </location>
</feature>
<feature type="transmembrane region" description="Helical" evidence="5">
    <location>
        <begin position="322"/>
        <end position="342"/>
    </location>
</feature>
<sequence length="413" mass="47455">MISGCCQKIWARDYLRPVAEFLLVLFAFTLPLATSATLILSYSIVFIWLVDKNPIDRWLYTFNYPLIKPLLLIAAVNVAGTSYTIASWEEGRSALYQVYRLSFIPIFAYYLQDASFKFKKTILYAFVLAMVVTAICAFLKVYGGVPIGQRTYGNDVFKNHIVVSYFMATALFLLWSWLITLKHYRMGFMLLIGICLFHFLFLNTGRIGYVVASIYFMVFAWHRYQWKGIWVSSFIVCLTTLLAYQFSNVFAHRFNECLLEFGLYLQGTSISSIGARLDYATNAIQLFLQHPLFGLGTGSFPEAYALQVGQFGKLTGDPHNQYLKMAVELGLMGLLCLFYLFYKQWKMIQQLTGFELILAKGLFLAFYIGCFFNSWLHNFTECHFYFLMAAYFTPSMLKNEQPVVHPTLASQSA</sequence>
<dbReference type="InterPro" id="IPR051533">
    <property type="entry name" value="WaaL-like"/>
</dbReference>
<reference evidence="8" key="3">
    <citation type="submission" date="2021-06" db="EMBL/GenBank/DDBJ databases">
        <title>Genomic Description and Analysis of Intracellular Bacteria, Candidatus Berkiella cookevillensis and Candidatus Berkiella aquae.</title>
        <authorList>
            <person name="Kidane D.T."/>
            <person name="Mehari Y.T."/>
            <person name="Rice F.C."/>
            <person name="Arivett B.A."/>
            <person name="Farone A.L."/>
            <person name="Berk S.G."/>
            <person name="Farone M.B."/>
        </authorList>
    </citation>
    <scope>NUCLEOTIDE SEQUENCE</scope>
    <source>
        <strain evidence="8">HT99</strain>
    </source>
</reference>
<dbReference type="OrthoDB" id="9795248at2"/>
<dbReference type="PANTHER" id="PTHR37422">
    <property type="entry name" value="TEICHURONIC ACID BIOSYNTHESIS PROTEIN TUAE"/>
    <property type="match status" value="1"/>
</dbReference>
<dbReference type="EMBL" id="LKAJ02000001">
    <property type="protein sequence ID" value="MCS5712449.1"/>
    <property type="molecule type" value="Genomic_DNA"/>
</dbReference>
<gene>
    <name evidence="7" type="ORF">HT99x_00772</name>
    <name evidence="8" type="ORF">HT99x_013485</name>
</gene>
<dbReference type="Pfam" id="PF04932">
    <property type="entry name" value="Wzy_C"/>
    <property type="match status" value="1"/>
</dbReference>
<reference evidence="8" key="2">
    <citation type="journal article" date="2016" name="Genome Announc.">
        <title>Draft Genome Sequences of Two Novel Amoeba-Resistant Intranuclear Bacteria, 'Candidatus Berkiella cookevillensis' and 'Candidatus Berkiella aquae'.</title>
        <authorList>
            <person name="Mehari Y.T."/>
            <person name="Arivett B.A."/>
            <person name="Farone A.L."/>
            <person name="Gunderson J.H."/>
            <person name="Farone M.B."/>
        </authorList>
    </citation>
    <scope>NUCLEOTIDE SEQUENCE</scope>
    <source>
        <strain evidence="8">HT99</strain>
    </source>
</reference>
<dbReference type="GO" id="GO:0016020">
    <property type="term" value="C:membrane"/>
    <property type="evidence" value="ECO:0007669"/>
    <property type="project" value="UniProtKB-SubCell"/>
</dbReference>
<organism evidence="7">
    <name type="scientific">Candidatus Berkiella aquae</name>
    <dbReference type="NCBI Taxonomy" id="295108"/>
    <lineage>
        <taxon>Bacteria</taxon>
        <taxon>Pseudomonadati</taxon>
        <taxon>Pseudomonadota</taxon>
        <taxon>Gammaproteobacteria</taxon>
        <taxon>Candidatus Berkiellales</taxon>
        <taxon>Candidatus Berkiellaceae</taxon>
        <taxon>Candidatus Berkiella</taxon>
    </lineage>
</organism>
<evidence type="ECO:0000256" key="3">
    <source>
        <dbReference type="ARBA" id="ARBA00022989"/>
    </source>
</evidence>
<dbReference type="EMBL" id="LKAJ01000002">
    <property type="protein sequence ID" value="KRG22350.1"/>
    <property type="molecule type" value="Genomic_DNA"/>
</dbReference>
<dbReference type="InterPro" id="IPR007016">
    <property type="entry name" value="O-antigen_ligase-rel_domated"/>
</dbReference>
<comment type="subcellular location">
    <subcellularLocation>
        <location evidence="1">Membrane</location>
        <topology evidence="1">Multi-pass membrane protein</topology>
    </subcellularLocation>
</comment>
<protein>
    <submittedName>
        <fullName evidence="7 8">O-Antigen ligase</fullName>
    </submittedName>
</protein>
<name>A0A0Q9YZD8_9GAMM</name>
<evidence type="ECO:0000313" key="7">
    <source>
        <dbReference type="EMBL" id="KRG22350.1"/>
    </source>
</evidence>